<comment type="caution">
    <text evidence="16">The sequence shown here is derived from an EMBL/GenBank/DDBJ whole genome shotgun (WGS) entry which is preliminary data.</text>
</comment>
<dbReference type="InterPro" id="IPR049554">
    <property type="entry name" value="DNMT3_ADD_PHD"/>
</dbReference>
<dbReference type="SUPFAM" id="SSF53335">
    <property type="entry name" value="S-adenosyl-L-methionine-dependent methyltransferases"/>
    <property type="match status" value="1"/>
</dbReference>
<dbReference type="Pfam" id="PF00145">
    <property type="entry name" value="DNA_methylase"/>
    <property type="match status" value="1"/>
</dbReference>
<dbReference type="Pfam" id="PF00855">
    <property type="entry name" value="PWWP"/>
    <property type="match status" value="1"/>
</dbReference>
<dbReference type="Pfam" id="PF17980">
    <property type="entry name" value="ADD_DNMT3"/>
    <property type="match status" value="1"/>
</dbReference>
<keyword evidence="9" id="KW-0862">Zinc</keyword>
<proteinExistence type="inferred from homology"/>
<dbReference type="InterPro" id="IPR018117">
    <property type="entry name" value="C5_DNA_meth_AS"/>
</dbReference>
<evidence type="ECO:0000256" key="9">
    <source>
        <dbReference type="ARBA" id="ARBA00022833"/>
    </source>
</evidence>
<gene>
    <name evidence="16" type="primary">Dnmt3b_1</name>
    <name evidence="16" type="ORF">GTO93_0020185</name>
</gene>
<dbReference type="Gene3D" id="2.30.30.140">
    <property type="match status" value="1"/>
</dbReference>
<dbReference type="PANTHER" id="PTHR23068:SF53">
    <property type="entry name" value="DNA (CYTOSINE-5-)-METHYLTRANSFERASE"/>
    <property type="match status" value="1"/>
</dbReference>
<protein>
    <recommendedName>
        <fullName evidence="2">DNA (cytosine-5-)-methyltransferase</fullName>
        <ecNumber evidence="2">2.1.1.37</ecNumber>
    </recommendedName>
</protein>
<evidence type="ECO:0000313" key="16">
    <source>
        <dbReference type="EMBL" id="MBN3275186.1"/>
    </source>
</evidence>
<evidence type="ECO:0000256" key="6">
    <source>
        <dbReference type="ARBA" id="ARBA00022691"/>
    </source>
</evidence>
<dbReference type="SUPFAM" id="SSF57903">
    <property type="entry name" value="FYVE/PHD zinc finger"/>
    <property type="match status" value="1"/>
</dbReference>
<evidence type="ECO:0000256" key="10">
    <source>
        <dbReference type="ARBA" id="ARBA00023242"/>
    </source>
</evidence>
<dbReference type="Pfam" id="PF00307">
    <property type="entry name" value="CH"/>
    <property type="match status" value="1"/>
</dbReference>
<evidence type="ECO:0000256" key="11">
    <source>
        <dbReference type="PROSITE-ProRule" id="PRU01016"/>
    </source>
</evidence>
<dbReference type="CDD" id="cd00014">
    <property type="entry name" value="CH_SF"/>
    <property type="match status" value="1"/>
</dbReference>
<dbReference type="InterPro" id="IPR040552">
    <property type="entry name" value="DNMT3_ADD_GATA1-like"/>
</dbReference>
<keyword evidence="5 11" id="KW-0808">Transferase</keyword>
<keyword evidence="6 11" id="KW-0949">S-adenosyl-L-methionine</keyword>
<feature type="non-terminal residue" evidence="16">
    <location>
        <position position="1503"/>
    </location>
</feature>
<keyword evidence="10" id="KW-0539">Nucleus</keyword>
<reference evidence="16" key="1">
    <citation type="journal article" date="2021" name="Cell">
        <title>Tracing the genetic footprints of vertebrate landing in non-teleost ray-finned fishes.</title>
        <authorList>
            <person name="Bi X."/>
            <person name="Wang K."/>
            <person name="Yang L."/>
            <person name="Pan H."/>
            <person name="Jiang H."/>
            <person name="Wei Q."/>
            <person name="Fang M."/>
            <person name="Yu H."/>
            <person name="Zhu C."/>
            <person name="Cai Y."/>
            <person name="He Y."/>
            <person name="Gan X."/>
            <person name="Zeng H."/>
            <person name="Yu D."/>
            <person name="Zhu Y."/>
            <person name="Jiang H."/>
            <person name="Qiu Q."/>
            <person name="Yang H."/>
            <person name="Zhang Y.E."/>
            <person name="Wang W."/>
            <person name="Zhu M."/>
            <person name="He S."/>
            <person name="Zhang G."/>
        </authorList>
    </citation>
    <scope>NUCLEOTIDE SEQUENCE</scope>
    <source>
        <strain evidence="16">Pddl_001</strain>
    </source>
</reference>
<comment type="similarity">
    <text evidence="11">Belongs to the class I-like SAM-binding methyltransferase superfamily. C5-methyltransferase family.</text>
</comment>
<sequence>MAVNVRLTSDSADKYNRYELLAWVNESLQTEFSKVEQLCSGAAFCQLMDLLFPGSVCLKKVKFQAREDIEFFHNYKLLNASFLKLGVTKSVPVDDLVKGTFQENFTFTKWFKKFFDANYEGHAYDALVAREGQEILPVQTNASSLRDRQLKNKAYAHPEDESFNKKRKPQNSYNHFWQECFDWVSPGNLGEMYAYCDICEINLTINHGGKNDLKRHGESKKHRKNAQKKKRTCEVKKTNSNLERSLLDSFPCGYGTLKFIEKYCRDLEVIKNMCNGGKVSRIVARYVMGLKYPKDITDICCQTPYCIYLYQNVDLGDAERANVILVGFFNETVGKSVIRFFDVTQCTAESVQAAFDSFVESLKKFDIPIRNLAAFYSEGGASADDTFLSRLKEMSPNVVNMGSLCHMVDCASKSGVAAMSTLVDELVLDIRNHFLSSSKTSQKLKELFVNVEPFDSARPASAQCLVLSKIVNKMLEAWPDLIKYFQSRTLKGDKIRLICERLENHKVRVTFLFLKHALQPLCAFSLKLQNQESLLPLLLKDLSGTLRAYAGRLLLPEATVKLLKSQDLKLLNKAENVLPHNELCVGPEAEKYLTEHEDDLGAAVFFKDAALFYSAVIMQMLQRLPLNDSSLRNISTLLNPTCKLKITGKMVVDLASQLGVCSSSEETSQLNDEFLEYQLSESDTGASPSCLSTQQYWSNVLKSSFSGSGGQLSVFQRLILTLLCLPHPALKAEIAFSKAVENGDASLIDDSFSHSQWEDTTDLDLTNGTEDSFHSAEEPSSPPRPKQNGETSSTGKAKGAICYSGLGRLLMKNRVCCVENVRIILLGKHLLCLISRVLYDMSRSVGIYGWDSSLRQKPPARKIYQAGANSWEKPKTDNCSPSTKKNLSTSLVRTYGYNCSKCGFRVGELIWGKVKGFSWWPGLVAGWPYKQAPVSMRRVEWFGDGMYSEIYTEMLLPFAAFSECFSNTSYVDLPAYKDAIFQSLEKAAERSGKTFPPCKKDEQHKLMLEWAFKGFQPAGAEGLKPPEITVVIKEDPMEIAIGDYQPPVKKHKYYSKNKGTAEQNYTREQMVQEVLQKGKNLEDFCLSCGTVRIEIFHPLFEGSLCLKCKDNFCETLYRYDEDGYQSYCTVCCAGQEVILCGNSSCCRCYCIDCLDFLVGPGTFEKVKEVEPWHCYMCLPSKRYGLLKQRPNWSVKVQEFFVNTSAMEFEPHRVYPSIPADQRRPIKVLSLFDGIATGYLVLKDLGFKIDRYIASEICEDSIAVGHIKHEGKIEHVDDVRTITKKHVSEWGPFDLLIGGSPCNDLSIVNPARKGLFEGTGRLFFEYYRLLNMLKPKEGDSRPFFWLFENVVAMGVRDKQDICRFLECNPVLIDAVKVSPAHRARNFWGNIPGMNRPLATSLNDKVELQACLEHGRIAKFKKVRTITTRPNSIKQGKQELLPVIMNGKEDNLWCTELERIFGFPKHYTDVYNMGRGARQKVLGRSWSVPVIRHLFAPLKDYFACE</sequence>
<dbReference type="EC" id="2.1.1.37" evidence="2"/>
<dbReference type="Proteomes" id="UP001166093">
    <property type="component" value="Unassembled WGS sequence"/>
</dbReference>
<evidence type="ECO:0000256" key="1">
    <source>
        <dbReference type="ARBA" id="ARBA00004123"/>
    </source>
</evidence>
<evidence type="ECO:0000259" key="14">
    <source>
        <dbReference type="PROSITE" id="PS50812"/>
    </source>
</evidence>
<dbReference type="Pfam" id="PF21255">
    <property type="entry name" value="DNMT3_ADD_GATA1-like"/>
    <property type="match status" value="1"/>
</dbReference>
<dbReference type="InterPro" id="IPR011011">
    <property type="entry name" value="Znf_FYVE_PHD"/>
</dbReference>
<keyword evidence="8" id="KW-0863">Zinc-finger</keyword>
<dbReference type="InterPro" id="IPR036872">
    <property type="entry name" value="CH_dom_sf"/>
</dbReference>
<feature type="domain" description="PHD-type" evidence="15">
    <location>
        <begin position="1073"/>
        <end position="1205"/>
    </location>
</feature>
<dbReference type="PANTHER" id="PTHR23068">
    <property type="entry name" value="DNA CYTOSINE-5- -METHYLTRANSFERASE 3-RELATED"/>
    <property type="match status" value="1"/>
</dbReference>
<keyword evidence="17" id="KW-1185">Reference proteome</keyword>
<dbReference type="GO" id="GO:0032259">
    <property type="term" value="P:methylation"/>
    <property type="evidence" value="ECO:0007669"/>
    <property type="project" value="UniProtKB-KW"/>
</dbReference>
<evidence type="ECO:0000259" key="13">
    <source>
        <dbReference type="PROSITE" id="PS50021"/>
    </source>
</evidence>
<dbReference type="InterPro" id="IPR000313">
    <property type="entry name" value="PWWP_dom"/>
</dbReference>
<evidence type="ECO:0000256" key="2">
    <source>
        <dbReference type="ARBA" id="ARBA00011975"/>
    </source>
</evidence>
<feature type="region of interest" description="Disordered" evidence="12">
    <location>
        <begin position="213"/>
        <end position="233"/>
    </location>
</feature>
<keyword evidence="7" id="KW-0479">Metal-binding</keyword>
<name>A0ABS2XMA2_POLSP</name>
<dbReference type="EMBL" id="JAAWVQ010048619">
    <property type="protein sequence ID" value="MBN3275186.1"/>
    <property type="molecule type" value="Genomic_DNA"/>
</dbReference>
<feature type="domain" description="PWWP" evidence="14">
    <location>
        <begin position="906"/>
        <end position="961"/>
    </location>
</feature>
<feature type="active site" evidence="11">
    <location>
        <position position="1301"/>
    </location>
</feature>
<evidence type="ECO:0000256" key="12">
    <source>
        <dbReference type="SAM" id="MobiDB-lite"/>
    </source>
</evidence>
<feature type="domain" description="Calponin-homology (CH)" evidence="13">
    <location>
        <begin position="14"/>
        <end position="116"/>
    </location>
</feature>
<evidence type="ECO:0000256" key="3">
    <source>
        <dbReference type="ARBA" id="ARBA00022491"/>
    </source>
</evidence>
<evidence type="ECO:0000256" key="4">
    <source>
        <dbReference type="ARBA" id="ARBA00022603"/>
    </source>
</evidence>
<dbReference type="InterPro" id="IPR025766">
    <property type="entry name" value="ADD"/>
</dbReference>
<dbReference type="PROSITE" id="PS00094">
    <property type="entry name" value="C5_MTASE_1"/>
    <property type="match status" value="1"/>
</dbReference>
<evidence type="ECO:0000313" key="17">
    <source>
        <dbReference type="Proteomes" id="UP001166093"/>
    </source>
</evidence>
<dbReference type="PROSITE" id="PS50812">
    <property type="entry name" value="PWWP"/>
    <property type="match status" value="1"/>
</dbReference>
<dbReference type="Gene3D" id="3.40.50.150">
    <property type="entry name" value="Vaccinia Virus protein VP39"/>
    <property type="match status" value="2"/>
</dbReference>
<dbReference type="PROSITE" id="PS50021">
    <property type="entry name" value="CH"/>
    <property type="match status" value="1"/>
</dbReference>
<dbReference type="SMART" id="SM00033">
    <property type="entry name" value="CH"/>
    <property type="match status" value="1"/>
</dbReference>
<evidence type="ECO:0000259" key="15">
    <source>
        <dbReference type="PROSITE" id="PS51533"/>
    </source>
</evidence>
<evidence type="ECO:0000256" key="8">
    <source>
        <dbReference type="ARBA" id="ARBA00022771"/>
    </source>
</evidence>
<dbReference type="Gene3D" id="1.10.720.50">
    <property type="entry name" value="PWWP, helical domain"/>
    <property type="match status" value="1"/>
</dbReference>
<dbReference type="InterPro" id="IPR050390">
    <property type="entry name" value="C5-Methyltransferase"/>
</dbReference>
<dbReference type="SMART" id="SM00293">
    <property type="entry name" value="PWWP"/>
    <property type="match status" value="1"/>
</dbReference>
<dbReference type="SUPFAM" id="SSF63748">
    <property type="entry name" value="Tudor/PWWP/MBT"/>
    <property type="match status" value="1"/>
</dbReference>
<dbReference type="SUPFAM" id="SSF47576">
    <property type="entry name" value="Calponin-homology domain, CH-domain"/>
    <property type="match status" value="1"/>
</dbReference>
<keyword evidence="3" id="KW-0678">Repressor</keyword>
<evidence type="ECO:0000256" key="7">
    <source>
        <dbReference type="ARBA" id="ARBA00022723"/>
    </source>
</evidence>
<comment type="subcellular location">
    <subcellularLocation>
        <location evidence="1">Nucleus</location>
    </subcellularLocation>
</comment>
<keyword evidence="4 11" id="KW-0489">Methyltransferase</keyword>
<feature type="compositionally biased region" description="Basic residues" evidence="12">
    <location>
        <begin position="217"/>
        <end position="231"/>
    </location>
</feature>
<dbReference type="Gene3D" id="1.10.418.10">
    <property type="entry name" value="Calponin-like domain"/>
    <property type="match status" value="1"/>
</dbReference>
<feature type="region of interest" description="Disordered" evidence="12">
    <location>
        <begin position="763"/>
        <end position="796"/>
    </location>
</feature>
<dbReference type="PROSITE" id="PS51533">
    <property type="entry name" value="ADD"/>
    <property type="match status" value="1"/>
</dbReference>
<feature type="non-terminal residue" evidence="16">
    <location>
        <position position="1"/>
    </location>
</feature>
<dbReference type="InterPro" id="IPR001525">
    <property type="entry name" value="C5_MeTfrase"/>
</dbReference>
<accession>A0ABS2XMA2</accession>
<dbReference type="GO" id="GO:0008168">
    <property type="term" value="F:methyltransferase activity"/>
    <property type="evidence" value="ECO:0007669"/>
    <property type="project" value="UniProtKB-KW"/>
</dbReference>
<organism evidence="16 17">
    <name type="scientific">Polyodon spathula</name>
    <name type="common">North American paddlefish</name>
    <name type="synonym">Squalus spathula</name>
    <dbReference type="NCBI Taxonomy" id="7913"/>
    <lineage>
        <taxon>Eukaryota</taxon>
        <taxon>Metazoa</taxon>
        <taxon>Chordata</taxon>
        <taxon>Craniata</taxon>
        <taxon>Vertebrata</taxon>
        <taxon>Euteleostomi</taxon>
        <taxon>Actinopterygii</taxon>
        <taxon>Chondrostei</taxon>
        <taxon>Acipenseriformes</taxon>
        <taxon>Polyodontidae</taxon>
        <taxon>Polyodon</taxon>
    </lineage>
</organism>
<evidence type="ECO:0000256" key="5">
    <source>
        <dbReference type="ARBA" id="ARBA00022679"/>
    </source>
</evidence>
<dbReference type="InterPro" id="IPR029063">
    <property type="entry name" value="SAM-dependent_MTases_sf"/>
</dbReference>
<dbReference type="InterPro" id="IPR001715">
    <property type="entry name" value="CH_dom"/>
</dbReference>
<dbReference type="PROSITE" id="PS51679">
    <property type="entry name" value="SAM_MT_C5"/>
    <property type="match status" value="1"/>
</dbReference>